<reference evidence="2" key="1">
    <citation type="submission" date="2003-11" db="EMBL/GenBank/DDBJ databases">
        <authorList>
            <person name="Schulte U."/>
            <person name="Aign V."/>
            <person name="Hoheisel J."/>
            <person name="Brandt P."/>
            <person name="Fartmann B."/>
            <person name="Holland R."/>
            <person name="Nyakatura G."/>
            <person name="Mewes H.W."/>
            <person name="Mannhaupt G."/>
        </authorList>
    </citation>
    <scope>NUCLEOTIDE SEQUENCE</scope>
</reference>
<protein>
    <submittedName>
        <fullName evidence="2">Uncharacterized protein B10D6.060</fullName>
    </submittedName>
</protein>
<feature type="region of interest" description="Disordered" evidence="1">
    <location>
        <begin position="666"/>
        <end position="778"/>
    </location>
</feature>
<feature type="compositionally biased region" description="Basic and acidic residues" evidence="1">
    <location>
        <begin position="735"/>
        <end position="748"/>
    </location>
</feature>
<evidence type="ECO:0000313" key="2">
    <source>
        <dbReference type="EMBL" id="CAE76222.1"/>
    </source>
</evidence>
<organism evidence="2">
    <name type="scientific">Neurospora crassa</name>
    <dbReference type="NCBI Taxonomy" id="5141"/>
    <lineage>
        <taxon>Eukaryota</taxon>
        <taxon>Fungi</taxon>
        <taxon>Dikarya</taxon>
        <taxon>Ascomycota</taxon>
        <taxon>Pezizomycotina</taxon>
        <taxon>Sordariomycetes</taxon>
        <taxon>Sordariomycetidae</taxon>
        <taxon>Sordariales</taxon>
        <taxon>Sordariaceae</taxon>
        <taxon>Neurospora</taxon>
    </lineage>
</organism>
<feature type="region of interest" description="Disordered" evidence="1">
    <location>
        <begin position="958"/>
        <end position="984"/>
    </location>
</feature>
<feature type="region of interest" description="Disordered" evidence="1">
    <location>
        <begin position="812"/>
        <end position="839"/>
    </location>
</feature>
<dbReference type="VEuPathDB" id="FungiDB:NCU16483"/>
<feature type="region of interest" description="Disordered" evidence="1">
    <location>
        <begin position="507"/>
        <end position="549"/>
    </location>
</feature>
<dbReference type="AlphaFoldDB" id="Q6MVS4"/>
<feature type="compositionally biased region" description="Basic and acidic residues" evidence="1">
    <location>
        <begin position="816"/>
        <end position="832"/>
    </location>
</feature>
<feature type="region of interest" description="Disordered" evidence="1">
    <location>
        <begin position="888"/>
        <end position="942"/>
    </location>
</feature>
<accession>Q6MVS4</accession>
<dbReference type="HOGENOM" id="CLU_319840_0_0_1"/>
<gene>
    <name evidence="2" type="primary">B10D6.060</name>
</gene>
<evidence type="ECO:0000256" key="1">
    <source>
        <dbReference type="SAM" id="MobiDB-lite"/>
    </source>
</evidence>
<dbReference type="VEuPathDB" id="FungiDB:NCU16482"/>
<sequence>MCIPSSGLFTSRIEQMITVAIMKSTAVPNSDREVPAMSDLRVAAEKPPAVLVNSDKHVSTHEENGMATNGASIDRLTNDVIGFHIGDEAATKITVVENPSPRAERSPAENQFGTLGTLANSSQAPNDISNSALSKQSHINHAEGKKLDVKPTSTAVTSTEPVGIYYPPRRPNIFRARAKHLRFPECDRNPIPSHAVDKSEGFMEDVDDDLSFEGLEEFQSESKRKMAEKTKRFMGVVQQCEWRSRVEDLGTVQEIEETLQQIRFGCSWLFRILKTVRVGTVAKSRSVVWCSSNVATKPSDVARNSSPVASRPEEDINVEPLHLPLSKISSSLISQRGSQFAPAPAPAPAPTLLHTCTETSHRAPIFQPTHSTPPRPTPRLPHCRRYRTDIVAKPNNDLDMLRALQYHRAMARASEQQEATIEAPIHHPYQQGEAQPFRRATLRDCFPQVKKPTEFSEPITINNPNTNNTFNKDIAETDRKNASSIVEPSNLGPNDLIAPLTSSMSQLKISPTPTRSGDNYQASWLTASPFSTNGSASKPRLSRREQKKLESRKWANNAFIDGKGRLDTKMNRLGKMRKRLRHRCTWVKKPFSLREFVHRAEQPVPFLVLTDPEGEFRTYTAATTSDPKSFVRASTMARSTTNLGITPPAENEAVILFNYGTPARIDKSNHRNNNIYTNENIPSRMGSTDRPHDGANTSTVDKRETPELRQAGGLSGAYDHRHLNGSLATGWARDSPTDDRSDTPDTNHFDVSSETTGAEPLEREDSSTTDEEGGLGKMTTREYSEFINWRVASLMSPETSGPEPITETEAQNLEDSSNHDLDPVASKRHDITDDTEDDENFSVEEYTGEDEGDDWLLDSLTEEDLEYFTVEDFREIYSAREDHLSQKTETLLLQGFPPPRKQPSSRRHREPKTPKWKDHSLADEDGFLSTRQRKRQEEGRRLRGQCNWLRVPSLAVSTDSSVPDLIMTSPEGRSYSLHDPMDYE</sequence>
<feature type="compositionally biased region" description="Basic and acidic residues" evidence="1">
    <location>
        <begin position="911"/>
        <end position="922"/>
    </location>
</feature>
<proteinExistence type="predicted"/>
<feature type="region of interest" description="Disordered" evidence="1">
    <location>
        <begin position="479"/>
        <end position="498"/>
    </location>
</feature>
<dbReference type="VEuPathDB" id="FungiDB:NCU02862"/>
<feature type="compositionally biased region" description="Polar residues" evidence="1">
    <location>
        <begin position="671"/>
        <end position="681"/>
    </location>
</feature>
<dbReference type="EMBL" id="BX842624">
    <property type="protein sequence ID" value="CAE76222.1"/>
    <property type="molecule type" value="Genomic_DNA"/>
</dbReference>
<reference evidence="2" key="2">
    <citation type="submission" date="2003-11" db="EMBL/GenBank/DDBJ databases">
        <authorList>
            <person name="German Neurospora genome project"/>
        </authorList>
    </citation>
    <scope>NUCLEOTIDE SEQUENCE</scope>
</reference>
<feature type="compositionally biased region" description="Polar residues" evidence="1">
    <location>
        <begin position="507"/>
        <end position="536"/>
    </location>
</feature>
<name>Q6MVS4_NEUCS</name>